<name>A0ABM8GLY3_9MICO</name>
<feature type="region of interest" description="Disordered" evidence="1">
    <location>
        <begin position="23"/>
        <end position="119"/>
    </location>
</feature>
<evidence type="ECO:0000313" key="3">
    <source>
        <dbReference type="Proteomes" id="UP001321486"/>
    </source>
</evidence>
<evidence type="ECO:0000256" key="1">
    <source>
        <dbReference type="SAM" id="MobiDB-lite"/>
    </source>
</evidence>
<dbReference type="EMBL" id="AP027732">
    <property type="protein sequence ID" value="BDZ49203.1"/>
    <property type="molecule type" value="Genomic_DNA"/>
</dbReference>
<proteinExistence type="predicted"/>
<reference evidence="3" key="1">
    <citation type="journal article" date="2019" name="Int. J. Syst. Evol. Microbiol.">
        <title>The Global Catalogue of Microorganisms (GCM) 10K type strain sequencing project: providing services to taxonomists for standard genome sequencing and annotation.</title>
        <authorList>
            <consortium name="The Broad Institute Genomics Platform"/>
            <consortium name="The Broad Institute Genome Sequencing Center for Infectious Disease"/>
            <person name="Wu L."/>
            <person name="Ma J."/>
        </authorList>
    </citation>
    <scope>NUCLEOTIDE SEQUENCE [LARGE SCALE GENOMIC DNA]</scope>
    <source>
        <strain evidence="3">NBRC 108728</strain>
    </source>
</reference>
<organism evidence="2 3">
    <name type="scientific">Frondihabitans sucicola</name>
    <dbReference type="NCBI Taxonomy" id="1268041"/>
    <lineage>
        <taxon>Bacteria</taxon>
        <taxon>Bacillati</taxon>
        <taxon>Actinomycetota</taxon>
        <taxon>Actinomycetes</taxon>
        <taxon>Micrococcales</taxon>
        <taxon>Microbacteriaceae</taxon>
        <taxon>Frondihabitans</taxon>
    </lineage>
</organism>
<feature type="compositionally biased region" description="Basic and acidic residues" evidence="1">
    <location>
        <begin position="76"/>
        <end position="86"/>
    </location>
</feature>
<dbReference type="Proteomes" id="UP001321486">
    <property type="component" value="Chromosome"/>
</dbReference>
<accession>A0ABM8GLY3</accession>
<sequence length="119" mass="12392">MILGLAVVLSALTIFDRALRTRAAAAPATTAEQDAERFDEPEAVTTPDTPAEIEGDSASHLAPAPIAGPSAGNPLRFREGAGERRGHPAPPRPRFREGAAGESDEGMHRAVDLESGRAA</sequence>
<feature type="compositionally biased region" description="Basic and acidic residues" evidence="1">
    <location>
        <begin position="94"/>
        <end position="119"/>
    </location>
</feature>
<protein>
    <submittedName>
        <fullName evidence="2">Uncharacterized protein</fullName>
    </submittedName>
</protein>
<gene>
    <name evidence="2" type="ORF">GCM10025867_14440</name>
</gene>
<keyword evidence="3" id="KW-1185">Reference proteome</keyword>
<evidence type="ECO:0000313" key="2">
    <source>
        <dbReference type="EMBL" id="BDZ49203.1"/>
    </source>
</evidence>